<feature type="domain" description="Beta-galactosidase trimerisation" evidence="8">
    <location>
        <begin position="393"/>
        <end position="600"/>
    </location>
</feature>
<dbReference type="InterPro" id="IPR017853">
    <property type="entry name" value="GH"/>
</dbReference>
<dbReference type="Pfam" id="PF02449">
    <property type="entry name" value="Glyco_hydro_42"/>
    <property type="match status" value="1"/>
</dbReference>
<dbReference type="CDD" id="cd03143">
    <property type="entry name" value="A4_beta-galactosidase_middle_domain"/>
    <property type="match status" value="1"/>
</dbReference>
<dbReference type="PANTHER" id="PTHR36447">
    <property type="entry name" value="BETA-GALACTOSIDASE GANA"/>
    <property type="match status" value="1"/>
</dbReference>
<dbReference type="PANTHER" id="PTHR36447:SF1">
    <property type="entry name" value="BETA-GALACTOSIDASE GANA"/>
    <property type="match status" value="1"/>
</dbReference>
<reference evidence="9 10" key="1">
    <citation type="journal article" date="2019" name="Sci. Rep.">
        <title>Sulfobacillus thermotolerans: new insights into resistance and metabolic capacities of acidophilic chemolithotrophs.</title>
        <authorList>
            <person name="Panyushkina A.E."/>
            <person name="Babenko V.V."/>
            <person name="Nikitina A.S."/>
            <person name="Selezneva O.V."/>
            <person name="Tsaplina I.A."/>
            <person name="Letarova M.A."/>
            <person name="Kostryukova E.S."/>
            <person name="Letarov A.V."/>
        </authorList>
    </citation>
    <scope>NUCLEOTIDE SEQUENCE [LARGE SCALE GENOMIC DNA]</scope>
    <source>
        <strain evidence="9 10">Kr1</strain>
    </source>
</reference>
<evidence type="ECO:0000256" key="2">
    <source>
        <dbReference type="ARBA" id="ARBA00005940"/>
    </source>
</evidence>
<evidence type="ECO:0000256" key="1">
    <source>
        <dbReference type="ARBA" id="ARBA00001412"/>
    </source>
</evidence>
<dbReference type="SUPFAM" id="SSF52317">
    <property type="entry name" value="Class I glutamine amidotransferase-like"/>
    <property type="match status" value="1"/>
</dbReference>
<feature type="domain" description="Glycoside hydrolase family 42 N-terminal" evidence="7">
    <location>
        <begin position="13"/>
        <end position="382"/>
    </location>
</feature>
<dbReference type="Gene3D" id="3.20.20.80">
    <property type="entry name" value="Glycosidases"/>
    <property type="match status" value="1"/>
</dbReference>
<proteinExistence type="inferred from homology"/>
<dbReference type="EMBL" id="CP019454">
    <property type="protein sequence ID" value="AUW94312.1"/>
    <property type="molecule type" value="Genomic_DNA"/>
</dbReference>
<dbReference type="Gene3D" id="3.40.50.880">
    <property type="match status" value="1"/>
</dbReference>
<dbReference type="InterPro" id="IPR013780">
    <property type="entry name" value="Glyco_hydro_b"/>
</dbReference>
<dbReference type="PIRSF" id="PIRSF001084">
    <property type="entry name" value="B-galactosidase"/>
    <property type="match status" value="1"/>
</dbReference>
<dbReference type="Gene3D" id="2.60.40.1180">
    <property type="entry name" value="Golgi alpha-mannosidase II"/>
    <property type="match status" value="1"/>
</dbReference>
<evidence type="ECO:0000256" key="5">
    <source>
        <dbReference type="ARBA" id="ARBA00023295"/>
    </source>
</evidence>
<protein>
    <recommendedName>
        <fullName evidence="3 6">Beta-galactosidase</fullName>
        <shortName evidence="6">Beta-gal</shortName>
        <ecNumber evidence="3 6">3.2.1.23</ecNumber>
    </recommendedName>
</protein>
<gene>
    <name evidence="9" type="ORF">BXT84_10490</name>
</gene>
<evidence type="ECO:0000313" key="10">
    <source>
        <dbReference type="Proteomes" id="UP000325292"/>
    </source>
</evidence>
<name>A0ABN5H0R6_9FIRM</name>
<organism evidence="9 10">
    <name type="scientific">Sulfobacillus thermotolerans</name>
    <dbReference type="NCBI Taxonomy" id="338644"/>
    <lineage>
        <taxon>Bacteria</taxon>
        <taxon>Bacillati</taxon>
        <taxon>Bacillota</taxon>
        <taxon>Clostridia</taxon>
        <taxon>Eubacteriales</taxon>
        <taxon>Clostridiales Family XVII. Incertae Sedis</taxon>
        <taxon>Sulfobacillus</taxon>
    </lineage>
</organism>
<evidence type="ECO:0000256" key="3">
    <source>
        <dbReference type="ARBA" id="ARBA00012756"/>
    </source>
</evidence>
<dbReference type="EC" id="3.2.1.23" evidence="3 6"/>
<comment type="catalytic activity">
    <reaction evidence="1 6">
        <text>Hydrolysis of terminal non-reducing beta-D-galactose residues in beta-D-galactosides.</text>
        <dbReference type="EC" id="3.2.1.23"/>
    </reaction>
</comment>
<evidence type="ECO:0000259" key="8">
    <source>
        <dbReference type="Pfam" id="PF08532"/>
    </source>
</evidence>
<evidence type="ECO:0000256" key="6">
    <source>
        <dbReference type="PIRNR" id="PIRNR001084"/>
    </source>
</evidence>
<keyword evidence="4 6" id="KW-0378">Hydrolase</keyword>
<sequence>MTKMANHILFGADYNPEQWNRDTWKQDIALMQEAGINMVSVGIFSWALLQPEAGRYDFAWLDEIMDLLTQNGISVDLATATASPPAWLINQYPDILPVDQYGSRYVHGSRQHYCPNNEHYRKASAELVHQIAERYQNHPALSMWHVNNEYGCHVSACYCNTCQKTFRIWLRNRYQTLEVLNDRWGTNFWSQRYGNWDEIGLPGHTPTFRNPGQELDYARFMSDSLYACYENEVAILREITPDIPITTNLMGLFKPVDYFRWAPGLDIVSWDSYPDPAEGTPVSAALANDLMRGLKAGQPFILMEQTPSAVNWRPINQIKPPKVMRLWSYQTLAHGGDGIMFFQWRASKAGAEKFHGAIVGHSGQKTDRVFMEVAELGQELRNLSEIVDSRVPARVAIIFDWENWWALELPSKPREMKYLNRIMPYYNILFQRNIPVDVIHPSMAVDQYDLVIAPGLYLFQEGYSTKLEEFVEKGGTLLTDYFSGIVDNNDRILLGGYPAPMQKILGLTVSEFYPLGNDQKIRLSRSHSILSRTSYNAAFWAEHVQLISAEPLAVFNDGFLHGPAVTRNHWGHGEALYLATAVDNYLLTEILDNILSQHHITAPLSVPTNVEVRIRETTDTRYYFLLNHRDDDVDIAMPATDMTNLFTGSSAKTIERLRSKDVLVFAERKGQ</sequence>
<dbReference type="Proteomes" id="UP000325292">
    <property type="component" value="Chromosome"/>
</dbReference>
<dbReference type="InterPro" id="IPR029062">
    <property type="entry name" value="Class_I_gatase-like"/>
</dbReference>
<keyword evidence="5 6" id="KW-0326">Glycosidase</keyword>
<evidence type="ECO:0000259" key="7">
    <source>
        <dbReference type="Pfam" id="PF02449"/>
    </source>
</evidence>
<evidence type="ECO:0000256" key="4">
    <source>
        <dbReference type="ARBA" id="ARBA00022801"/>
    </source>
</evidence>
<dbReference type="InterPro" id="IPR013529">
    <property type="entry name" value="Glyco_hydro_42_N"/>
</dbReference>
<dbReference type="InterPro" id="IPR013738">
    <property type="entry name" value="Beta_galactosidase_Trimer"/>
</dbReference>
<keyword evidence="10" id="KW-1185">Reference proteome</keyword>
<evidence type="ECO:0000313" key="9">
    <source>
        <dbReference type="EMBL" id="AUW94312.1"/>
    </source>
</evidence>
<dbReference type="Pfam" id="PF08532">
    <property type="entry name" value="Glyco_hydro_42M"/>
    <property type="match status" value="1"/>
</dbReference>
<comment type="similarity">
    <text evidence="2 6">Belongs to the glycosyl hydrolase 42 family.</text>
</comment>
<accession>A0ABN5H0R6</accession>
<dbReference type="SUPFAM" id="SSF51445">
    <property type="entry name" value="(Trans)glycosidases"/>
    <property type="match status" value="1"/>
</dbReference>
<dbReference type="InterPro" id="IPR003476">
    <property type="entry name" value="Glyco_hydro_42"/>
</dbReference>